<dbReference type="GO" id="GO:0005886">
    <property type="term" value="C:plasma membrane"/>
    <property type="evidence" value="ECO:0007669"/>
    <property type="project" value="UniProtKB-SubCell"/>
</dbReference>
<dbReference type="CDD" id="cd11386">
    <property type="entry name" value="MCP_signal"/>
    <property type="match status" value="1"/>
</dbReference>
<keyword evidence="2" id="KW-1003">Cell membrane</keyword>
<dbReference type="KEGG" id="sbal:HUE88_06750"/>
<dbReference type="SMART" id="SM00283">
    <property type="entry name" value="MA"/>
    <property type="match status" value="1"/>
</dbReference>
<dbReference type="PANTHER" id="PTHR43531:SF11">
    <property type="entry name" value="METHYL-ACCEPTING CHEMOTAXIS PROTEIN 3"/>
    <property type="match status" value="1"/>
</dbReference>
<dbReference type="InterPro" id="IPR004089">
    <property type="entry name" value="MCPsignal_dom"/>
</dbReference>
<proteinExistence type="inferred from homology"/>
<feature type="domain" description="Methyl-accepting transducer" evidence="10">
    <location>
        <begin position="365"/>
        <end position="594"/>
    </location>
</feature>
<evidence type="ECO:0000256" key="6">
    <source>
        <dbReference type="ARBA" id="ARBA00023136"/>
    </source>
</evidence>
<evidence type="ECO:0000256" key="5">
    <source>
        <dbReference type="ARBA" id="ARBA00022989"/>
    </source>
</evidence>
<dbReference type="GO" id="GO:0007165">
    <property type="term" value="P:signal transduction"/>
    <property type="evidence" value="ECO:0007669"/>
    <property type="project" value="UniProtKB-KW"/>
</dbReference>
<evidence type="ECO:0000256" key="2">
    <source>
        <dbReference type="ARBA" id="ARBA00022475"/>
    </source>
</evidence>
<feature type="transmembrane region" description="Helical" evidence="9">
    <location>
        <begin position="330"/>
        <end position="351"/>
    </location>
</feature>
<dbReference type="Proteomes" id="UP000593994">
    <property type="component" value="Chromosome"/>
</dbReference>
<dbReference type="PANTHER" id="PTHR43531">
    <property type="entry name" value="PROTEIN ICFG"/>
    <property type="match status" value="1"/>
</dbReference>
<dbReference type="AlphaFoldDB" id="A0A7S7LXS2"/>
<evidence type="ECO:0000256" key="8">
    <source>
        <dbReference type="PROSITE-ProRule" id="PRU00284"/>
    </source>
</evidence>
<keyword evidence="3" id="KW-0145">Chemotaxis</keyword>
<evidence type="ECO:0000256" key="1">
    <source>
        <dbReference type="ARBA" id="ARBA00004651"/>
    </source>
</evidence>
<dbReference type="Pfam" id="PF02743">
    <property type="entry name" value="dCache_1"/>
    <property type="match status" value="1"/>
</dbReference>
<evidence type="ECO:0000256" key="9">
    <source>
        <dbReference type="SAM" id="Phobius"/>
    </source>
</evidence>
<keyword evidence="8" id="KW-0807">Transducer</keyword>
<dbReference type="Pfam" id="PF00015">
    <property type="entry name" value="MCPsignal"/>
    <property type="match status" value="1"/>
</dbReference>
<organism evidence="11 12">
    <name type="scientific">Candidatus Sulfurimonas baltica</name>
    <dbReference type="NCBI Taxonomy" id="2740404"/>
    <lineage>
        <taxon>Bacteria</taxon>
        <taxon>Pseudomonadati</taxon>
        <taxon>Campylobacterota</taxon>
        <taxon>Epsilonproteobacteria</taxon>
        <taxon>Campylobacterales</taxon>
        <taxon>Sulfurimonadaceae</taxon>
        <taxon>Sulfurimonas</taxon>
    </lineage>
</organism>
<evidence type="ECO:0000256" key="7">
    <source>
        <dbReference type="ARBA" id="ARBA00029447"/>
    </source>
</evidence>
<evidence type="ECO:0000256" key="3">
    <source>
        <dbReference type="ARBA" id="ARBA00022500"/>
    </source>
</evidence>
<evidence type="ECO:0000313" key="11">
    <source>
        <dbReference type="EMBL" id="QOY53365.1"/>
    </source>
</evidence>
<keyword evidence="4 9" id="KW-0812">Transmembrane</keyword>
<name>A0A7S7LXS2_9BACT</name>
<evidence type="ECO:0000259" key="10">
    <source>
        <dbReference type="PROSITE" id="PS50111"/>
    </source>
</evidence>
<comment type="similarity">
    <text evidence="7">Belongs to the methyl-accepting chemotaxis (MCP) protein family.</text>
</comment>
<keyword evidence="6 9" id="KW-0472">Membrane</keyword>
<keyword evidence="12" id="KW-1185">Reference proteome</keyword>
<dbReference type="EMBL" id="CP054492">
    <property type="protein sequence ID" value="QOY53365.1"/>
    <property type="molecule type" value="Genomic_DNA"/>
</dbReference>
<protein>
    <submittedName>
        <fullName evidence="11">Methyl-accepting chemotaxis protein</fullName>
    </submittedName>
</protein>
<dbReference type="GO" id="GO:0004888">
    <property type="term" value="F:transmembrane signaling receptor activity"/>
    <property type="evidence" value="ECO:0007669"/>
    <property type="project" value="TreeGrafter"/>
</dbReference>
<evidence type="ECO:0000256" key="4">
    <source>
        <dbReference type="ARBA" id="ARBA00022692"/>
    </source>
</evidence>
<dbReference type="Gene3D" id="3.30.450.20">
    <property type="entry name" value="PAS domain"/>
    <property type="match status" value="1"/>
</dbReference>
<gene>
    <name evidence="11" type="ORF">HUE88_06750</name>
</gene>
<dbReference type="Gene3D" id="1.10.287.950">
    <property type="entry name" value="Methyl-accepting chemotaxis protein"/>
    <property type="match status" value="1"/>
</dbReference>
<reference evidence="11 12" key="1">
    <citation type="submission" date="2020-05" db="EMBL/GenBank/DDBJ databases">
        <title>Sulfurimonas marisnigri, sp. nov., and Sulfurimonas baltica, sp. nov., manganese oxide reducing chemolithoautotrophs of the class Epsilonproteobacteria isolated from the pelagic redoxclines of the Black and Baltic Seas and emended description of the genus Sulfurimonas.</title>
        <authorList>
            <person name="Henkel J.V."/>
            <person name="Laudan C."/>
            <person name="Werner J."/>
            <person name="Neu T."/>
            <person name="Plewe S."/>
            <person name="Sproer C."/>
            <person name="Bunk B."/>
            <person name="Schulz-Vogt H.N."/>
        </authorList>
    </citation>
    <scope>NUCLEOTIDE SEQUENCE [LARGE SCALE GENOMIC DNA]</scope>
    <source>
        <strain evidence="11 12">GD2</strain>
    </source>
</reference>
<dbReference type="InterPro" id="IPR051310">
    <property type="entry name" value="MCP_chemotaxis"/>
</dbReference>
<dbReference type="RefSeq" id="WP_194372393.1">
    <property type="nucleotide sequence ID" value="NZ_CP054492.1"/>
</dbReference>
<sequence length="659" mass="71468">MKMTIKKQLVIALLLVGFIPFIVVALTSYIKSSDALNAEAIDKMEIARDLKKNQLTTYFEMLESGVENLSDNRNVHAMNNELLVLHESDSIKDNGLFDVTNKPETLAIYSKYDKYFKKYTEENSLYDLFIICAEHGHVMYSSEKETELGQNLGSGQYRNSGLAEAWRIAVKDREPHMTDMAPDPMQNGEPAMFMGVPIMEGGAVEAVVTIQLNPKAINKIMQDRTGMDKTGETYLVGQDYLMRSDSFVDPINRSLLASFKNPANGSVKTSSSKAALSGGTGTESILDYDGDKVLSSYASFEFLDLKWALIAQIEEEEVFSSVTDLRNSTLIMGAAFIVLITAIAILLGNFITKPIIAAVRSIIEANDQVLSASSEIADSATSLAEGASEQASSVEQVSATIEESTAINSQNSSNSREADILAKEARTSAENGSKKGTELIEAMGEINKSSDRISKIIKTIDEIASQTKLLALNAAVEAARAGEHGLGFAVVADEVKSLAQRSSDASTETAAIIEESINQTKKGAEIAKLTSQSFEDILERISKTSNLISEISISTKEQSEGMNQIAIAMGEVDQVTQQNAATSEEAAAASEELSAQAVSMKEIVNVIAVMVGESTAAVTTKKHSINTTKRQVKKTQAVRQTSKRAEDIFPLDKDDLKEF</sequence>
<dbReference type="SUPFAM" id="SSF58104">
    <property type="entry name" value="Methyl-accepting chemotaxis protein (MCP) signaling domain"/>
    <property type="match status" value="1"/>
</dbReference>
<dbReference type="GO" id="GO:0006935">
    <property type="term" value="P:chemotaxis"/>
    <property type="evidence" value="ECO:0007669"/>
    <property type="project" value="UniProtKB-KW"/>
</dbReference>
<comment type="subcellular location">
    <subcellularLocation>
        <location evidence="1">Cell membrane</location>
        <topology evidence="1">Multi-pass membrane protein</topology>
    </subcellularLocation>
</comment>
<dbReference type="PROSITE" id="PS50111">
    <property type="entry name" value="CHEMOTAXIS_TRANSDUC_2"/>
    <property type="match status" value="1"/>
</dbReference>
<accession>A0A7S7LXS2</accession>
<keyword evidence="5 9" id="KW-1133">Transmembrane helix</keyword>
<evidence type="ECO:0000313" key="12">
    <source>
        <dbReference type="Proteomes" id="UP000593994"/>
    </source>
</evidence>
<dbReference type="InterPro" id="IPR033479">
    <property type="entry name" value="dCache_1"/>
</dbReference>